<keyword evidence="9" id="KW-0460">Magnesium</keyword>
<evidence type="ECO:0000256" key="4">
    <source>
        <dbReference type="ARBA" id="ARBA00022741"/>
    </source>
</evidence>
<organism evidence="13 14">
    <name type="scientific">Sulfurospirillum halorespirans DSM 13726</name>
    <dbReference type="NCBI Taxonomy" id="1193502"/>
    <lineage>
        <taxon>Bacteria</taxon>
        <taxon>Pseudomonadati</taxon>
        <taxon>Campylobacterota</taxon>
        <taxon>Epsilonproteobacteria</taxon>
        <taxon>Campylobacterales</taxon>
        <taxon>Sulfurospirillaceae</taxon>
        <taxon>Sulfurospirillum</taxon>
    </lineage>
</organism>
<evidence type="ECO:0000256" key="1">
    <source>
        <dbReference type="ARBA" id="ARBA00005898"/>
    </source>
</evidence>
<comment type="cofactor">
    <cofactor evidence="9">
        <name>Mg(2+)</name>
        <dbReference type="ChEBI" id="CHEBI:18420"/>
    </cofactor>
</comment>
<evidence type="ECO:0000259" key="11">
    <source>
        <dbReference type="Pfam" id="PF02875"/>
    </source>
</evidence>
<keyword evidence="7 9" id="KW-0573">Peptidoglycan synthesis</keyword>
<dbReference type="InterPro" id="IPR005761">
    <property type="entry name" value="UDP-N-AcMur-Glu-dNH2Pim_ligase"/>
</dbReference>
<dbReference type="NCBIfam" id="TIGR01085">
    <property type="entry name" value="murE"/>
    <property type="match status" value="1"/>
</dbReference>
<dbReference type="EC" id="6.3.2.13" evidence="9"/>
<dbReference type="InterPro" id="IPR036615">
    <property type="entry name" value="Mur_ligase_C_dom_sf"/>
</dbReference>
<dbReference type="HAMAP" id="MF_00208">
    <property type="entry name" value="MurE"/>
    <property type="match status" value="1"/>
</dbReference>
<dbReference type="InterPro" id="IPR004101">
    <property type="entry name" value="Mur_ligase_C"/>
</dbReference>
<dbReference type="RefSeq" id="WP_069478754.1">
    <property type="nucleotide sequence ID" value="NZ_CP017111.1"/>
</dbReference>
<dbReference type="GO" id="GO:0005737">
    <property type="term" value="C:cytoplasm"/>
    <property type="evidence" value="ECO:0007669"/>
    <property type="project" value="UniProtKB-SubCell"/>
</dbReference>
<dbReference type="GO" id="GO:0008765">
    <property type="term" value="F:UDP-N-acetylmuramoylalanyl-D-glutamate-2,6-diaminopimelate ligase activity"/>
    <property type="evidence" value="ECO:0007669"/>
    <property type="project" value="UniProtKB-UniRule"/>
</dbReference>
<dbReference type="Pfam" id="PF02875">
    <property type="entry name" value="Mur_ligase_C"/>
    <property type="match status" value="1"/>
</dbReference>
<evidence type="ECO:0000256" key="5">
    <source>
        <dbReference type="ARBA" id="ARBA00022840"/>
    </source>
</evidence>
<comment type="catalytic activity">
    <reaction evidence="9">
        <text>UDP-N-acetyl-alpha-D-muramoyl-L-alanyl-D-glutamate + meso-2,6-diaminopimelate + ATP = UDP-N-acetyl-alpha-D-muramoyl-L-alanyl-gamma-D-glutamyl-meso-2,6-diaminopimelate + ADP + phosphate + H(+)</text>
        <dbReference type="Rhea" id="RHEA:23676"/>
        <dbReference type="ChEBI" id="CHEBI:15378"/>
        <dbReference type="ChEBI" id="CHEBI:30616"/>
        <dbReference type="ChEBI" id="CHEBI:43474"/>
        <dbReference type="ChEBI" id="CHEBI:57791"/>
        <dbReference type="ChEBI" id="CHEBI:83900"/>
        <dbReference type="ChEBI" id="CHEBI:83905"/>
        <dbReference type="ChEBI" id="CHEBI:456216"/>
        <dbReference type="EC" id="6.3.2.13"/>
    </reaction>
</comment>
<feature type="binding site" evidence="9">
    <location>
        <position position="404"/>
    </location>
    <ligand>
        <name>meso-2,6-diaminopimelate</name>
        <dbReference type="ChEBI" id="CHEBI:57791"/>
    </ligand>
</feature>
<evidence type="ECO:0000256" key="9">
    <source>
        <dbReference type="HAMAP-Rule" id="MF_00208"/>
    </source>
</evidence>
<dbReference type="KEGG" id="shal:SHALO_2406"/>
<keyword evidence="6 9" id="KW-0133">Cell shape</keyword>
<dbReference type="NCBIfam" id="NF001126">
    <property type="entry name" value="PRK00139.1-4"/>
    <property type="match status" value="1"/>
</dbReference>
<keyword evidence="14" id="KW-1185">Reference proteome</keyword>
<dbReference type="GO" id="GO:0051301">
    <property type="term" value="P:cell division"/>
    <property type="evidence" value="ECO:0007669"/>
    <property type="project" value="UniProtKB-KW"/>
</dbReference>
<keyword evidence="5 9" id="KW-0067">ATP-binding</keyword>
<dbReference type="PANTHER" id="PTHR23135:SF4">
    <property type="entry name" value="UDP-N-ACETYLMURAMOYL-L-ALANYL-D-GLUTAMATE--2,6-DIAMINOPIMELATE LIGASE MURE HOMOLOG, CHLOROPLASTIC"/>
    <property type="match status" value="1"/>
</dbReference>
<comment type="caution">
    <text evidence="9">Lacks conserved residue(s) required for the propagation of feature annotation.</text>
</comment>
<dbReference type="PATRIC" id="fig|1193502.14.peg.2438"/>
<comment type="function">
    <text evidence="9">Catalyzes the addition of meso-diaminopimelic acid to the nucleotide precursor UDP-N-acetylmuramoyl-L-alanyl-D-glutamate (UMAG) in the biosynthesis of bacterial cell-wall peptidoglycan.</text>
</comment>
<feature type="binding site" evidence="9">
    <location>
        <position position="149"/>
    </location>
    <ligand>
        <name>UDP-N-acetyl-alpha-D-muramoyl-L-alanyl-D-glutamate</name>
        <dbReference type="ChEBI" id="CHEBI:83900"/>
    </ligand>
</feature>
<evidence type="ECO:0000256" key="10">
    <source>
        <dbReference type="RuleBase" id="RU004135"/>
    </source>
</evidence>
<dbReference type="SUPFAM" id="SSF53623">
    <property type="entry name" value="MurD-like peptide ligases, catalytic domain"/>
    <property type="match status" value="1"/>
</dbReference>
<dbReference type="InterPro" id="IPR018109">
    <property type="entry name" value="Folylpolyglutamate_synth_CS"/>
</dbReference>
<reference evidence="14" key="1">
    <citation type="submission" date="2016-08" db="EMBL/GenBank/DDBJ databases">
        <title>Complete genome sequence of the organohalide-respiring Epsilonproteobacterium Sulfurospirillum halorespirans.</title>
        <authorList>
            <person name="Goris T."/>
            <person name="Zimmermann J."/>
            <person name="Schenz B."/>
            <person name="Lemos M."/>
            <person name="Hackermueller J."/>
            <person name="Diekert G."/>
        </authorList>
    </citation>
    <scope>NUCLEOTIDE SEQUENCE [LARGE SCALE GENOMIC DNA]</scope>
    <source>
        <strain>DSM 13726</strain>
        <strain evidence="14">PCE-M2</strain>
    </source>
</reference>
<dbReference type="CDD" id="cd01983">
    <property type="entry name" value="SIMIBI"/>
    <property type="match status" value="1"/>
</dbReference>
<feature type="binding site" evidence="9">
    <location>
        <position position="408"/>
    </location>
    <ligand>
        <name>meso-2,6-diaminopimelate</name>
        <dbReference type="ChEBI" id="CHEBI:57791"/>
    </ligand>
</feature>
<dbReference type="InterPro" id="IPR036565">
    <property type="entry name" value="Mur-like_cat_sf"/>
</dbReference>
<dbReference type="SUPFAM" id="SSF53244">
    <property type="entry name" value="MurD-like peptide ligases, peptide-binding domain"/>
    <property type="match status" value="1"/>
</dbReference>
<protein>
    <recommendedName>
        <fullName evidence="9">UDP-N-acetylmuramoyl-L-alanyl-D-glutamate--2,6-diaminopimelate ligase</fullName>
        <ecNumber evidence="9">6.3.2.13</ecNumber>
    </recommendedName>
    <alternativeName>
        <fullName evidence="9">Meso-A2pm-adding enzyme</fullName>
    </alternativeName>
    <alternativeName>
        <fullName evidence="9">Meso-diaminopimelate-adding enzyme</fullName>
    </alternativeName>
    <alternativeName>
        <fullName evidence="9">UDP-MurNAc-L-Ala-D-Glu:meso-diaminopimelate ligase</fullName>
    </alternativeName>
    <alternativeName>
        <fullName evidence="9">UDP-MurNAc-tripeptide synthetase</fullName>
    </alternativeName>
    <alternativeName>
        <fullName evidence="9">UDP-N-acetylmuramyl-tripeptide synthetase</fullName>
    </alternativeName>
</protein>
<dbReference type="Gene3D" id="3.90.190.20">
    <property type="entry name" value="Mur ligase, C-terminal domain"/>
    <property type="match status" value="1"/>
</dbReference>
<feature type="short sequence motif" description="Meso-diaminopimelate recognition motif" evidence="9">
    <location>
        <begin position="353"/>
        <end position="356"/>
    </location>
</feature>
<feature type="binding site" evidence="9">
    <location>
        <position position="147"/>
    </location>
    <ligand>
        <name>UDP-N-acetyl-alpha-D-muramoyl-L-alanyl-D-glutamate</name>
        <dbReference type="ChEBI" id="CHEBI:83900"/>
    </ligand>
</feature>
<evidence type="ECO:0000256" key="6">
    <source>
        <dbReference type="ARBA" id="ARBA00022960"/>
    </source>
</evidence>
<evidence type="ECO:0000313" key="14">
    <source>
        <dbReference type="Proteomes" id="UP000094609"/>
    </source>
</evidence>
<dbReference type="Gene3D" id="3.40.1190.10">
    <property type="entry name" value="Mur-like, catalytic domain"/>
    <property type="match status" value="1"/>
</dbReference>
<keyword evidence="9 10" id="KW-0132">Cell division</keyword>
<sequence length="437" mass="48753">MKIELPNHNTFLHVTDNSNECDASSIFVLTKLNAMYEQSARDHGCTHIISPKACLDLLGIRDAIKIIGITGTNGKTTTAAAIYSILLDLGKKVGLQGTRGCFINDHRIEEKSLTTPPILQTIHNLKLAVEAGCEYFVMEVSSHAIVQNRIDGIAFALKILTNVTQDHLDFHKTIDEYIAVKSRFFDDESLKLINKDESKIRFNRTNAMSYGIEHPATYKILAYSLKEGISAAVAKIEKVYEFESPLHGFFNLYNLLAAISAVDMLGVAPMESICEALEHFGGVEGRMEVVSQDPLVIVDFAHTPDGMEKVLDSMKERDLVVVFGAGGDRDRTKRPKMGAMAQRYAKKIVVTSDNPRSEDPQSIITEILAGMNHHESLHVEVDRHEAIEKALRMQAPNEVLLILGKGDETYQEIKGKKYPFDDRSVVRELIAQWAKQK</sequence>
<comment type="similarity">
    <text evidence="1 9">Belongs to the MurCDEF family. MurE subfamily.</text>
</comment>
<dbReference type="GO" id="GO:0005524">
    <property type="term" value="F:ATP binding"/>
    <property type="evidence" value="ECO:0007669"/>
    <property type="project" value="UniProtKB-UniRule"/>
</dbReference>
<feature type="binding site" evidence="9">
    <location>
        <begin position="114"/>
        <end position="115"/>
    </location>
    <ligand>
        <name>UDP-N-acetyl-alpha-D-muramoyl-L-alanyl-D-glutamate</name>
        <dbReference type="ChEBI" id="CHEBI:83900"/>
    </ligand>
</feature>
<evidence type="ECO:0000256" key="8">
    <source>
        <dbReference type="ARBA" id="ARBA00023316"/>
    </source>
</evidence>
<dbReference type="GO" id="GO:0009252">
    <property type="term" value="P:peptidoglycan biosynthetic process"/>
    <property type="evidence" value="ECO:0007669"/>
    <property type="project" value="UniProtKB-UniRule"/>
</dbReference>
<accession>A0A1D7TME0</accession>
<dbReference type="EMBL" id="CP017111">
    <property type="protein sequence ID" value="AOO66166.1"/>
    <property type="molecule type" value="Genomic_DNA"/>
</dbReference>
<comment type="PTM">
    <text evidence="9">Carboxylation is probably crucial for Mg(2+) binding and, consequently, for the gamma-phosphate positioning of ATP.</text>
</comment>
<dbReference type="PANTHER" id="PTHR23135">
    <property type="entry name" value="MUR LIGASE FAMILY MEMBER"/>
    <property type="match status" value="1"/>
</dbReference>
<dbReference type="InterPro" id="IPR013221">
    <property type="entry name" value="Mur_ligase_cen"/>
</dbReference>
<dbReference type="PROSITE" id="PS01011">
    <property type="entry name" value="FOLYLPOLYGLU_SYNT_1"/>
    <property type="match status" value="1"/>
</dbReference>
<dbReference type="GO" id="GO:0000287">
    <property type="term" value="F:magnesium ion binding"/>
    <property type="evidence" value="ECO:0007669"/>
    <property type="project" value="UniProtKB-UniRule"/>
</dbReference>
<feature type="binding site" evidence="9">
    <location>
        <begin position="353"/>
        <end position="356"/>
    </location>
    <ligand>
        <name>meso-2,6-diaminopimelate</name>
        <dbReference type="ChEBI" id="CHEBI:57791"/>
    </ligand>
</feature>
<dbReference type="Proteomes" id="UP000094609">
    <property type="component" value="Chromosome"/>
</dbReference>
<evidence type="ECO:0000259" key="12">
    <source>
        <dbReference type="Pfam" id="PF08245"/>
    </source>
</evidence>
<evidence type="ECO:0000313" key="13">
    <source>
        <dbReference type="EMBL" id="AOO66166.1"/>
    </source>
</evidence>
<comment type="pathway">
    <text evidence="9 10">Cell wall biogenesis; peptidoglycan biosynthesis.</text>
</comment>
<keyword evidence="8 9" id="KW-0961">Cell wall biogenesis/degradation</keyword>
<dbReference type="UniPathway" id="UPA00219"/>
<feature type="binding site" evidence="9">
    <location>
        <position position="18"/>
    </location>
    <ligand>
        <name>UDP-N-acetyl-alpha-D-muramoyl-L-alanyl-D-glutamate</name>
        <dbReference type="ChEBI" id="CHEBI:83900"/>
    </ligand>
</feature>
<feature type="domain" description="Mur ligase central" evidence="12">
    <location>
        <begin position="69"/>
        <end position="261"/>
    </location>
</feature>
<feature type="binding site" evidence="9">
    <location>
        <begin position="71"/>
        <end position="77"/>
    </location>
    <ligand>
        <name>ATP</name>
        <dbReference type="ChEBI" id="CHEBI:30616"/>
    </ligand>
</feature>
<dbReference type="GO" id="GO:0004326">
    <property type="term" value="F:tetrahydrofolylpolyglutamate synthase activity"/>
    <property type="evidence" value="ECO:0007669"/>
    <property type="project" value="InterPro"/>
</dbReference>
<keyword evidence="3 9" id="KW-0436">Ligase</keyword>
<feature type="binding site" evidence="9">
    <location>
        <position position="141"/>
    </location>
    <ligand>
        <name>UDP-N-acetyl-alpha-D-muramoyl-L-alanyl-D-glutamate</name>
        <dbReference type="ChEBI" id="CHEBI:83900"/>
    </ligand>
</feature>
<keyword evidence="4 9" id="KW-0547">Nucleotide-binding</keyword>
<dbReference type="STRING" id="1193502.SHALO_2406"/>
<dbReference type="GO" id="GO:0008360">
    <property type="term" value="P:regulation of cell shape"/>
    <property type="evidence" value="ECO:0007669"/>
    <property type="project" value="UniProtKB-KW"/>
</dbReference>
<dbReference type="Pfam" id="PF08245">
    <property type="entry name" value="Mur_ligase_M"/>
    <property type="match status" value="1"/>
</dbReference>
<dbReference type="AlphaFoldDB" id="A0A1D7TME0"/>
<keyword evidence="2 9" id="KW-0963">Cytoplasm</keyword>
<evidence type="ECO:0000256" key="7">
    <source>
        <dbReference type="ARBA" id="ARBA00022984"/>
    </source>
</evidence>
<comment type="subcellular location">
    <subcellularLocation>
        <location evidence="9 10">Cytoplasm</location>
    </subcellularLocation>
</comment>
<evidence type="ECO:0000256" key="3">
    <source>
        <dbReference type="ARBA" id="ARBA00022598"/>
    </source>
</evidence>
<name>A0A1D7TME0_9BACT</name>
<feature type="modified residue" description="N6-carboxylysine" evidence="9">
    <location>
        <position position="181"/>
    </location>
</feature>
<keyword evidence="9 10" id="KW-0131">Cell cycle</keyword>
<dbReference type="GO" id="GO:0071555">
    <property type="term" value="P:cell wall organization"/>
    <property type="evidence" value="ECO:0007669"/>
    <property type="project" value="UniProtKB-KW"/>
</dbReference>
<evidence type="ECO:0000256" key="2">
    <source>
        <dbReference type="ARBA" id="ARBA00022490"/>
    </source>
</evidence>
<gene>
    <name evidence="9" type="primary">murE</name>
    <name evidence="13" type="ORF">SHALO_2406</name>
</gene>
<feature type="domain" description="Mur ligase C-terminal" evidence="11">
    <location>
        <begin position="285"/>
        <end position="406"/>
    </location>
</feature>
<feature type="binding site" evidence="9">
    <location>
        <position position="329"/>
    </location>
    <ligand>
        <name>meso-2,6-diaminopimelate</name>
        <dbReference type="ChEBI" id="CHEBI:57791"/>
    </ligand>
</feature>
<proteinExistence type="inferred from homology"/>